<comment type="caution">
    <text evidence="1">The sequence shown here is derived from an EMBL/GenBank/DDBJ whole genome shotgun (WGS) entry which is preliminary data.</text>
</comment>
<dbReference type="EMBL" id="LAZR01048489">
    <property type="protein sequence ID" value="KKK91812.1"/>
    <property type="molecule type" value="Genomic_DNA"/>
</dbReference>
<name>A0A0F8ZDD8_9ZZZZ</name>
<sequence length="121" mass="12839">MAASAGINVIVELLGLGKIQSFVDRFNLTTTPTRAHYNYRQMATNNTAEAIDLGGVSTVGVIILKAVTNSGNIDTSFSASFNAELSLPAGEISVFKPSGTVYINSVESDEKVTYEYLVIGT</sequence>
<evidence type="ECO:0000313" key="1">
    <source>
        <dbReference type="EMBL" id="KKK91812.1"/>
    </source>
</evidence>
<reference evidence="1" key="1">
    <citation type="journal article" date="2015" name="Nature">
        <title>Complex archaea that bridge the gap between prokaryotes and eukaryotes.</title>
        <authorList>
            <person name="Spang A."/>
            <person name="Saw J.H."/>
            <person name="Jorgensen S.L."/>
            <person name="Zaremba-Niedzwiedzka K."/>
            <person name="Martijn J."/>
            <person name="Lind A.E."/>
            <person name="van Eijk R."/>
            <person name="Schleper C."/>
            <person name="Guy L."/>
            <person name="Ettema T.J."/>
        </authorList>
    </citation>
    <scope>NUCLEOTIDE SEQUENCE</scope>
</reference>
<accession>A0A0F8ZDD8</accession>
<protein>
    <submittedName>
        <fullName evidence="1">Uncharacterized protein</fullName>
    </submittedName>
</protein>
<dbReference type="AlphaFoldDB" id="A0A0F8ZDD8"/>
<gene>
    <name evidence="1" type="ORF">LCGC14_2709190</name>
</gene>
<organism evidence="1">
    <name type="scientific">marine sediment metagenome</name>
    <dbReference type="NCBI Taxonomy" id="412755"/>
    <lineage>
        <taxon>unclassified sequences</taxon>
        <taxon>metagenomes</taxon>
        <taxon>ecological metagenomes</taxon>
    </lineage>
</organism>
<proteinExistence type="predicted"/>